<feature type="transmembrane region" description="Helical" evidence="7">
    <location>
        <begin position="76"/>
        <end position="96"/>
    </location>
</feature>
<dbReference type="PANTHER" id="PTHR21624:SF1">
    <property type="entry name" value="ALKYLGLYCEROL MONOOXYGENASE"/>
    <property type="match status" value="1"/>
</dbReference>
<evidence type="ECO:0000256" key="2">
    <source>
        <dbReference type="ARBA" id="ARBA00022692"/>
    </source>
</evidence>
<dbReference type="AlphaFoldDB" id="K7ZYS3"/>
<organism evidence="9 10">
    <name type="scientific">Cronobacter condimenti 1330</name>
    <dbReference type="NCBI Taxonomy" id="1073999"/>
    <lineage>
        <taxon>Bacteria</taxon>
        <taxon>Pseudomonadati</taxon>
        <taxon>Pseudomonadota</taxon>
        <taxon>Gammaproteobacteria</taxon>
        <taxon>Enterobacterales</taxon>
        <taxon>Enterobacteriaceae</taxon>
        <taxon>Cronobacter</taxon>
    </lineage>
</organism>
<evidence type="ECO:0000256" key="5">
    <source>
        <dbReference type="ARBA" id="ARBA00023098"/>
    </source>
</evidence>
<dbReference type="PANTHER" id="PTHR21624">
    <property type="entry name" value="STEROL DESATURASE-RELATED PROTEIN"/>
    <property type="match status" value="1"/>
</dbReference>
<name>K7ZYS3_9ENTR</name>
<dbReference type="EMBL" id="CAKW01000048">
    <property type="protein sequence ID" value="CCJ71803.1"/>
    <property type="molecule type" value="Genomic_DNA"/>
</dbReference>
<dbReference type="GO" id="GO:0006643">
    <property type="term" value="P:membrane lipid metabolic process"/>
    <property type="evidence" value="ECO:0007669"/>
    <property type="project" value="TreeGrafter"/>
</dbReference>
<feature type="transmembrane region" description="Helical" evidence="7">
    <location>
        <begin position="349"/>
        <end position="369"/>
    </location>
</feature>
<feature type="transmembrane region" description="Helical" evidence="7">
    <location>
        <begin position="47"/>
        <end position="64"/>
    </location>
</feature>
<dbReference type="GO" id="GO:0050479">
    <property type="term" value="F:glyceryl-ether monooxygenase activity"/>
    <property type="evidence" value="ECO:0007669"/>
    <property type="project" value="TreeGrafter"/>
</dbReference>
<keyword evidence="5" id="KW-0443">Lipid metabolism</keyword>
<protein>
    <submittedName>
        <fullName evidence="9">C-5 sterol desaturase</fullName>
    </submittedName>
</protein>
<feature type="transmembrane region" description="Helical" evidence="7">
    <location>
        <begin position="136"/>
        <end position="158"/>
    </location>
</feature>
<evidence type="ECO:0000259" key="8">
    <source>
        <dbReference type="Pfam" id="PF04116"/>
    </source>
</evidence>
<keyword evidence="3 7" id="KW-1133">Transmembrane helix</keyword>
<evidence type="ECO:0000313" key="10">
    <source>
        <dbReference type="Proteomes" id="UP000009340"/>
    </source>
</evidence>
<feature type="transmembrane region" description="Helical" evidence="7">
    <location>
        <begin position="270"/>
        <end position="289"/>
    </location>
</feature>
<dbReference type="InterPro" id="IPR051689">
    <property type="entry name" value="Sterol_desaturase/TMEM195"/>
</dbReference>
<evidence type="ECO:0000256" key="6">
    <source>
        <dbReference type="ARBA" id="ARBA00023136"/>
    </source>
</evidence>
<evidence type="ECO:0000256" key="4">
    <source>
        <dbReference type="ARBA" id="ARBA00023002"/>
    </source>
</evidence>
<comment type="caution">
    <text evidence="9">The sequence shown here is derived from an EMBL/GenBank/DDBJ whole genome shotgun (WGS) entry which is preliminary data.</text>
</comment>
<gene>
    <name evidence="9" type="ORF">BN137_1149</name>
</gene>
<keyword evidence="4" id="KW-0560">Oxidoreductase</keyword>
<feature type="transmembrane region" description="Helical" evidence="7">
    <location>
        <begin position="301"/>
        <end position="318"/>
    </location>
</feature>
<dbReference type="Pfam" id="PF04116">
    <property type="entry name" value="FA_hydroxylase"/>
    <property type="match status" value="1"/>
</dbReference>
<reference evidence="9" key="1">
    <citation type="submission" date="2012-07" db="EMBL/GenBank/DDBJ databases">
        <authorList>
            <person name="Cummings C."/>
        </authorList>
    </citation>
    <scope>NUCLEOTIDE SEQUENCE</scope>
    <source>
        <strain evidence="9">1330</strain>
    </source>
</reference>
<feature type="domain" description="Fatty acid hydroxylase" evidence="8">
    <location>
        <begin position="82"/>
        <end position="215"/>
    </location>
</feature>
<sequence length="377" mass="42298">MNGIMNELTLPIVVMLALVFGEALLVKWRGHTSVNWRDVVFNVNSGQMMLWLFRGLEVLCYGVVARTASVDLFEGMQAAVVWLFAFIAWDFGFYWLHRLHHRWPLLWAVHSVHHHGEHFNLSLGVRNSWYSSLTSIPFFMLLAVAGVPLSVFLSVSVIHYSVQFFNHNALIGKLGILERLFVTPSHHRVHHLCERRYADSNYGGTFIFWDKLFGSFSHQPPARSAHQYGVKGYIASANPLRESNAPFARLLGVRLTPPQPACTTGATPRVIVSGTLLLFVPVIGYIARYGYGYEHIGSEQIALFLLLASASVMLGLMSDGHRAGYAGWAMVTCLMPLLCLGIFGWQTLLWQISLPTLALHGMMALLPGLKMRALRHE</sequence>
<dbReference type="InterPro" id="IPR006694">
    <property type="entry name" value="Fatty_acid_hydroxylase"/>
</dbReference>
<feature type="transmembrane region" description="Helical" evidence="7">
    <location>
        <begin position="325"/>
        <end position="343"/>
    </location>
</feature>
<dbReference type="eggNOG" id="COG3000">
    <property type="taxonomic scope" value="Bacteria"/>
</dbReference>
<keyword evidence="2 7" id="KW-0812">Transmembrane</keyword>
<dbReference type="GO" id="GO:0012505">
    <property type="term" value="C:endomembrane system"/>
    <property type="evidence" value="ECO:0007669"/>
    <property type="project" value="UniProtKB-SubCell"/>
</dbReference>
<evidence type="ECO:0000313" key="9">
    <source>
        <dbReference type="EMBL" id="CCJ71803.1"/>
    </source>
</evidence>
<dbReference type="Proteomes" id="UP000009340">
    <property type="component" value="Unassembled WGS sequence"/>
</dbReference>
<dbReference type="GO" id="GO:0008610">
    <property type="term" value="P:lipid biosynthetic process"/>
    <property type="evidence" value="ECO:0007669"/>
    <property type="project" value="InterPro"/>
</dbReference>
<dbReference type="GO" id="GO:0005506">
    <property type="term" value="F:iron ion binding"/>
    <property type="evidence" value="ECO:0007669"/>
    <property type="project" value="InterPro"/>
</dbReference>
<evidence type="ECO:0000256" key="1">
    <source>
        <dbReference type="ARBA" id="ARBA00004127"/>
    </source>
</evidence>
<comment type="subcellular location">
    <subcellularLocation>
        <location evidence="1">Endomembrane system</location>
        <topology evidence="1">Multi-pass membrane protein</topology>
    </subcellularLocation>
</comment>
<keyword evidence="6 7" id="KW-0472">Membrane</keyword>
<proteinExistence type="predicted"/>
<dbReference type="STRING" id="1073999.AFK62_11320"/>
<evidence type="ECO:0000256" key="7">
    <source>
        <dbReference type="SAM" id="Phobius"/>
    </source>
</evidence>
<accession>K7ZYS3</accession>
<dbReference type="GO" id="GO:0016020">
    <property type="term" value="C:membrane"/>
    <property type="evidence" value="ECO:0007669"/>
    <property type="project" value="GOC"/>
</dbReference>
<evidence type="ECO:0000256" key="3">
    <source>
        <dbReference type="ARBA" id="ARBA00022989"/>
    </source>
</evidence>